<organism evidence="6 7">
    <name type="scientific">Knufia fluminis</name>
    <dbReference type="NCBI Taxonomy" id="191047"/>
    <lineage>
        <taxon>Eukaryota</taxon>
        <taxon>Fungi</taxon>
        <taxon>Dikarya</taxon>
        <taxon>Ascomycota</taxon>
        <taxon>Pezizomycotina</taxon>
        <taxon>Eurotiomycetes</taxon>
        <taxon>Chaetothyriomycetidae</taxon>
        <taxon>Chaetothyriales</taxon>
        <taxon>Trichomeriaceae</taxon>
        <taxon>Knufia</taxon>
    </lineage>
</organism>
<feature type="compositionally biased region" description="Polar residues" evidence="3">
    <location>
        <begin position="1115"/>
        <end position="1132"/>
    </location>
</feature>
<dbReference type="CDD" id="cd06224">
    <property type="entry name" value="REM"/>
    <property type="match status" value="1"/>
</dbReference>
<evidence type="ECO:0000256" key="3">
    <source>
        <dbReference type="SAM" id="MobiDB-lite"/>
    </source>
</evidence>
<feature type="compositionally biased region" description="Polar residues" evidence="3">
    <location>
        <begin position="590"/>
        <end position="599"/>
    </location>
</feature>
<feature type="compositionally biased region" description="Polar residues" evidence="3">
    <location>
        <begin position="715"/>
        <end position="729"/>
    </location>
</feature>
<dbReference type="InterPro" id="IPR008937">
    <property type="entry name" value="Ras-like_GEF"/>
</dbReference>
<feature type="compositionally biased region" description="Polar residues" evidence="3">
    <location>
        <begin position="944"/>
        <end position="957"/>
    </location>
</feature>
<dbReference type="Pfam" id="PF00618">
    <property type="entry name" value="RasGEF_N"/>
    <property type="match status" value="1"/>
</dbReference>
<comment type="caution">
    <text evidence="6">The sequence shown here is derived from an EMBL/GenBank/DDBJ whole genome shotgun (WGS) entry which is preliminary data.</text>
</comment>
<feature type="region of interest" description="Disordered" evidence="3">
    <location>
        <begin position="132"/>
        <end position="216"/>
    </location>
</feature>
<dbReference type="Gene3D" id="1.10.840.10">
    <property type="entry name" value="Ras guanine-nucleotide exchange factors catalytic domain"/>
    <property type="match status" value="1"/>
</dbReference>
<feature type="region of interest" description="Disordered" evidence="3">
    <location>
        <begin position="1114"/>
        <end position="1150"/>
    </location>
</feature>
<feature type="region of interest" description="Disordered" evidence="3">
    <location>
        <begin position="1332"/>
        <end position="1363"/>
    </location>
</feature>
<reference evidence="6 7" key="1">
    <citation type="submission" date="2022-12" db="EMBL/GenBank/DDBJ databases">
        <title>Genomic features and morphological characterization of a novel Knufia sp. strain isolated from spacecraft assembly facility.</title>
        <authorList>
            <person name="Teixeira M."/>
            <person name="Chander A.M."/>
            <person name="Stajich J.E."/>
            <person name="Venkateswaran K."/>
        </authorList>
    </citation>
    <scope>NUCLEOTIDE SEQUENCE [LARGE SCALE GENOMIC DNA]</scope>
    <source>
        <strain evidence="6 7">FJI-L2-BK-P2</strain>
    </source>
</reference>
<gene>
    <name evidence="6" type="primary">LTE1</name>
    <name evidence="6" type="ORF">OHC33_004882</name>
</gene>
<evidence type="ECO:0000259" key="5">
    <source>
        <dbReference type="PROSITE" id="PS50212"/>
    </source>
</evidence>
<dbReference type="Proteomes" id="UP001316803">
    <property type="component" value="Unassembled WGS sequence"/>
</dbReference>
<dbReference type="GO" id="GO:0005085">
    <property type="term" value="F:guanyl-nucleotide exchange factor activity"/>
    <property type="evidence" value="ECO:0007669"/>
    <property type="project" value="UniProtKB-KW"/>
</dbReference>
<dbReference type="PANTHER" id="PTHR23113">
    <property type="entry name" value="GUANINE NUCLEOTIDE EXCHANGE FACTOR"/>
    <property type="match status" value="1"/>
</dbReference>
<evidence type="ECO:0000259" key="4">
    <source>
        <dbReference type="PROSITE" id="PS50009"/>
    </source>
</evidence>
<dbReference type="GO" id="GO:0005886">
    <property type="term" value="C:plasma membrane"/>
    <property type="evidence" value="ECO:0007669"/>
    <property type="project" value="TreeGrafter"/>
</dbReference>
<keyword evidence="7" id="KW-1185">Reference proteome</keyword>
<feature type="region of interest" description="Disordered" evidence="3">
    <location>
        <begin position="558"/>
        <end position="668"/>
    </location>
</feature>
<feature type="compositionally biased region" description="Basic and acidic residues" evidence="3">
    <location>
        <begin position="636"/>
        <end position="655"/>
    </location>
</feature>
<dbReference type="PROSITE" id="PS50009">
    <property type="entry name" value="RASGEF_CAT"/>
    <property type="match status" value="1"/>
</dbReference>
<evidence type="ECO:0000256" key="2">
    <source>
        <dbReference type="PROSITE-ProRule" id="PRU00168"/>
    </source>
</evidence>
<feature type="compositionally biased region" description="Polar residues" evidence="3">
    <location>
        <begin position="989"/>
        <end position="998"/>
    </location>
</feature>
<feature type="region of interest" description="Disordered" evidence="3">
    <location>
        <begin position="1221"/>
        <end position="1265"/>
    </location>
</feature>
<feature type="compositionally biased region" description="Low complexity" evidence="3">
    <location>
        <begin position="973"/>
        <end position="987"/>
    </location>
</feature>
<dbReference type="PANTHER" id="PTHR23113:SF363">
    <property type="entry name" value="PROTEIN SON OF SEVENLESS"/>
    <property type="match status" value="1"/>
</dbReference>
<dbReference type="SMART" id="SM00147">
    <property type="entry name" value="RasGEF"/>
    <property type="match status" value="1"/>
</dbReference>
<accession>A0AAN8EFA9</accession>
<dbReference type="Gene3D" id="1.20.870.10">
    <property type="entry name" value="Son of sevenless (SoS) protein Chain: S domain 1"/>
    <property type="match status" value="1"/>
</dbReference>
<dbReference type="GO" id="GO:0007265">
    <property type="term" value="P:Ras protein signal transduction"/>
    <property type="evidence" value="ECO:0007669"/>
    <property type="project" value="TreeGrafter"/>
</dbReference>
<dbReference type="InterPro" id="IPR000651">
    <property type="entry name" value="Ras-like_Gua-exchang_fac_N"/>
</dbReference>
<dbReference type="SUPFAM" id="SSF48366">
    <property type="entry name" value="Ras GEF"/>
    <property type="match status" value="1"/>
</dbReference>
<feature type="region of interest" description="Disordered" evidence="3">
    <location>
        <begin position="699"/>
        <end position="729"/>
    </location>
</feature>
<feature type="compositionally biased region" description="Basic residues" evidence="3">
    <location>
        <begin position="78"/>
        <end position="90"/>
    </location>
</feature>
<dbReference type="InterPro" id="IPR023578">
    <property type="entry name" value="Ras_GEF_dom_sf"/>
</dbReference>
<protein>
    <submittedName>
        <fullName evidence="6">Guanine nucleotide exchange factor lte1</fullName>
    </submittedName>
</protein>
<feature type="region of interest" description="Disordered" evidence="3">
    <location>
        <begin position="816"/>
        <end position="857"/>
    </location>
</feature>
<dbReference type="InterPro" id="IPR001895">
    <property type="entry name" value="RASGEF_cat_dom"/>
</dbReference>
<dbReference type="InterPro" id="IPR036964">
    <property type="entry name" value="RASGEF_cat_dom_sf"/>
</dbReference>
<dbReference type="EMBL" id="JAKLMC020000009">
    <property type="protein sequence ID" value="KAK5954309.1"/>
    <property type="molecule type" value="Genomic_DNA"/>
</dbReference>
<feature type="compositionally biased region" description="Basic residues" evidence="3">
    <location>
        <begin position="567"/>
        <end position="576"/>
    </location>
</feature>
<sequence>MTGKRDKQQVMAAGTSRHSSRTTIVSVDPAVASQITASKGASSLGHARTESTPARATSKPLAAVSRGHGRTNSAPHRDIKKRSNSLRRAKNSTELLKQRSINAEKGAKETDSSIVKRGRNFTVSNVGTGGLLHLSPSPHQQPFSTAVASPSPYPWLPPTAPSTHHAVTETTVPSQPPQPRTRSVSPKRLLNRAAQTKTSRDPQRAHNRSASFSTIDETRRSVAATIEPKTLKIVINRPESVHSSEEEEIAPTLEIPIPHYKLGTPRFSAHGTPFIRGSSYTRASGITSTNHSSMADGFAGPPPASVKALSRLQYSAPSDESVMPMPDPLRVVKVSDKVRSASTLSYVSPITADLYDRLLEVYDDPSVVRYSSERDIAAATKIRIIAQISSESFMDYELVSDFFLTFRSYMTTFEVLDYLLARLRWSIGRLSDDGRIIRIRTFAALRHWILNYFDDDFVVNRHLRVRFCDEVNDMYDGVRQRPRGVGGVSDLKILQDLKRCWNGRCALYWDAEEFNMDSDQEEPLLPGGVLGSRNPAFSDISEATAALGLGLDGVSMSSSWPISSSRTPRRTQHKRLPSSEYAKKPASIADAQSLQSTSHLLPRRQSHSPEKEAEVNNRSPPPVTVLARRQNAPADLKVHIHAPADSRRGSTDGSRDQTPVEALVNSGNYNDPRAGSMIRGFVYGPVEPFIQMPINPPLSPSLRFSTEQESRKSQRVPSSPQAHCPSAQSPAVKNIFGSIRRALSGKQGPNEVTMITVSSPRPSTSQTVRRAPVPLNLAKSNDDLRRKATGLPVKTQMRIDLLCAAAVQSFQQVVPGTPSTATVPQQPRPVQQAPFSPPLSSPDDPKPSNLRARLPSHDTARSGSILIVDDTAAMPVMSGALLSSYHRQASRSSNALGINPIGNVQHTSFETQIAFEDDGFEDSSHSTIEQEQIGLAKTTGLDLPSTSGKSKTGSAVTIRNLRSVPSLGEGKRSSTSPESLRSTSPPSMTEATSTSESPVSRAPAHGLRRRPGGDLRNNQNVQDLETNLHHDSMDSMLQTSSQAGSVLIMASPKTANSTPEQQKKSRKVSMINTHSSQHLRPSFEAVVANFSAIPDEDDGGLEATLLKLEGKYETKSPNLSDSSMSPTNQSFDASEKPRTASTDPTDPETVAYRGYKHAKVESLANRSFLHDENADPDGERGQRLVHRSKVFGLPTESHAGSDSEESDISLPILKRNTTVDEAAATSNGDGVRDGGAARSSSEILDTRRLSGHGIPRPTTARTEGATSFLLDDDENISDLSSEMSMEIIAPAKGKPISPMLAAPGTAISGLEIPSHPLTHASLVNLPVTSPALAGSPFPNQPPTPQQSPLLTQSPNGGTTATPTAKKGALIAGTQVMGGPAHVPFILACDSQVLAQQMTIVEQSALTEIEWTDLVELRWNNDKSNNTLDWAEYMAHHDDARGIDVVTARFNLVHKWVQSEIVLTHDIEERARVLSKFIHVAAHARRLHNYATMLQITIALMSTSITRLKRTWELVSAPDRSLLKHMEDIAQPMRNFHDLRVEMEGTDLSAGCIPFLGLYVHDLNWNAQKPAEIKADGGVDGGEGGEPLVNFERFRTAAVIIKGLLRLIDASLRYEFEAVHGVVERCLWMSALTDERIDGLSRALEQRGTVG</sequence>
<evidence type="ECO:0000256" key="1">
    <source>
        <dbReference type="ARBA" id="ARBA00022658"/>
    </source>
</evidence>
<proteinExistence type="predicted"/>
<evidence type="ECO:0000313" key="6">
    <source>
        <dbReference type="EMBL" id="KAK5954309.1"/>
    </source>
</evidence>
<feature type="compositionally biased region" description="Pro residues" evidence="3">
    <location>
        <begin position="151"/>
        <end position="160"/>
    </location>
</feature>
<dbReference type="SMART" id="SM00229">
    <property type="entry name" value="RasGEFN"/>
    <property type="match status" value="1"/>
</dbReference>
<dbReference type="Pfam" id="PF00617">
    <property type="entry name" value="RasGEF"/>
    <property type="match status" value="1"/>
</dbReference>
<keyword evidence="1 2" id="KW-0344">Guanine-nucleotide releasing factor</keyword>
<evidence type="ECO:0000313" key="7">
    <source>
        <dbReference type="Proteomes" id="UP001316803"/>
    </source>
</evidence>
<feature type="compositionally biased region" description="Low complexity" evidence="3">
    <location>
        <begin position="820"/>
        <end position="834"/>
    </location>
</feature>
<feature type="region of interest" description="Disordered" evidence="3">
    <location>
        <begin position="937"/>
        <end position="1019"/>
    </location>
</feature>
<feature type="compositionally biased region" description="Polar residues" evidence="3">
    <location>
        <begin position="92"/>
        <end position="101"/>
    </location>
</feature>
<name>A0AAN8EFA9_9EURO</name>
<feature type="region of interest" description="Disordered" evidence="3">
    <location>
        <begin position="1"/>
        <end position="113"/>
    </location>
</feature>
<feature type="domain" description="Ras-GEF" evidence="4">
    <location>
        <begin position="1389"/>
        <end position="1646"/>
    </location>
</feature>
<dbReference type="PROSITE" id="PS50212">
    <property type="entry name" value="RASGEF_NTER"/>
    <property type="match status" value="1"/>
</dbReference>
<feature type="compositionally biased region" description="Polar residues" evidence="3">
    <location>
        <begin position="137"/>
        <end position="148"/>
    </location>
</feature>
<feature type="compositionally biased region" description="Low complexity" evidence="3">
    <location>
        <begin position="1346"/>
        <end position="1363"/>
    </location>
</feature>
<feature type="domain" description="N-terminal Ras-GEF" evidence="5">
    <location>
        <begin position="372"/>
        <end position="498"/>
    </location>
</feature>